<reference evidence="4" key="1">
    <citation type="submission" date="2016-08" db="EMBL/GenBank/DDBJ databases">
        <authorList>
            <person name="Varghese N."/>
            <person name="Submissions Spin"/>
        </authorList>
    </citation>
    <scope>NUCLEOTIDE SEQUENCE [LARGE SCALE GENOMIC DNA]</scope>
    <source>
        <strain evidence="4">CCBAU 57015</strain>
    </source>
</reference>
<evidence type="ECO:0000256" key="2">
    <source>
        <dbReference type="SAM" id="Phobius"/>
    </source>
</evidence>
<feature type="compositionally biased region" description="Basic and acidic residues" evidence="1">
    <location>
        <begin position="208"/>
        <end position="224"/>
    </location>
</feature>
<evidence type="ECO:0000256" key="1">
    <source>
        <dbReference type="SAM" id="MobiDB-lite"/>
    </source>
</evidence>
<dbReference type="Proteomes" id="UP000186228">
    <property type="component" value="Unassembled WGS sequence"/>
</dbReference>
<accession>A0A1C3UBG8</accession>
<keyword evidence="2" id="KW-0472">Membrane</keyword>
<name>A0A1C3UBG8_9HYPH</name>
<organism evidence="3 4">
    <name type="scientific">Rhizobium hainanense</name>
    <dbReference type="NCBI Taxonomy" id="52131"/>
    <lineage>
        <taxon>Bacteria</taxon>
        <taxon>Pseudomonadati</taxon>
        <taxon>Pseudomonadota</taxon>
        <taxon>Alphaproteobacteria</taxon>
        <taxon>Hyphomicrobiales</taxon>
        <taxon>Rhizobiaceae</taxon>
        <taxon>Rhizobium/Agrobacterium group</taxon>
        <taxon>Rhizobium</taxon>
    </lineage>
</organism>
<keyword evidence="2" id="KW-1133">Transmembrane helix</keyword>
<evidence type="ECO:0000313" key="3">
    <source>
        <dbReference type="EMBL" id="SCB12789.1"/>
    </source>
</evidence>
<sequence length="278" mass="29412">MSALLHIFRIPRKFVVMIGGVAFLIGCSGVLALYVGKDRLLGLASASPNGLQCTDVNLVTIRKDNRFWVRKYIRTEPTDGLTRVRTALRVAKAVYQEQKPDLVQVVVLDRNGPTLRSDLRGRALGADVVYVAHPDRLVDGGSEAPLTARYYDGGASNAGLFYGEQINMLPQDIDAAIAGLKNLADCDNALAADNGGDAKKDKMKAAIAAEEKAAANQAEGHDAKPQLPEPKSTGNVQPGYDANGDFIGADAGAKGKSPSPGLDPTMTGAADRRSPVTN</sequence>
<dbReference type="OrthoDB" id="8452149at2"/>
<feature type="region of interest" description="Disordered" evidence="1">
    <location>
        <begin position="208"/>
        <end position="278"/>
    </location>
</feature>
<gene>
    <name evidence="3" type="ORF">GA0061100_1011174</name>
</gene>
<keyword evidence="2" id="KW-0812">Transmembrane</keyword>
<proteinExistence type="predicted"/>
<dbReference type="AlphaFoldDB" id="A0A1C3UBG8"/>
<dbReference type="EMBL" id="FMAC01000001">
    <property type="protein sequence ID" value="SCB12789.1"/>
    <property type="molecule type" value="Genomic_DNA"/>
</dbReference>
<evidence type="ECO:0000313" key="4">
    <source>
        <dbReference type="Proteomes" id="UP000186228"/>
    </source>
</evidence>
<keyword evidence="4" id="KW-1185">Reference proteome</keyword>
<feature type="transmembrane region" description="Helical" evidence="2">
    <location>
        <begin position="14"/>
        <end position="35"/>
    </location>
</feature>
<protein>
    <submittedName>
        <fullName evidence="3">Uncharacterized protein</fullName>
    </submittedName>
</protein>